<dbReference type="InterPro" id="IPR017871">
    <property type="entry name" value="ABC_transporter-like_CS"/>
</dbReference>
<evidence type="ECO:0000259" key="8">
    <source>
        <dbReference type="PROSITE" id="PS50893"/>
    </source>
</evidence>
<dbReference type="FunFam" id="3.40.50.300:FF:002275">
    <property type="entry name" value="ATP-binding cassette, subfamily A (ABC1), member 16"/>
    <property type="match status" value="1"/>
</dbReference>
<proteinExistence type="predicted"/>
<dbReference type="InterPro" id="IPR027417">
    <property type="entry name" value="P-loop_NTPase"/>
</dbReference>
<dbReference type="Pfam" id="PF12698">
    <property type="entry name" value="ABC2_membrane_3"/>
    <property type="match status" value="1"/>
</dbReference>
<feature type="transmembrane region" description="Helical" evidence="7">
    <location>
        <begin position="415"/>
        <end position="436"/>
    </location>
</feature>
<dbReference type="GO" id="GO:0005319">
    <property type="term" value="F:lipid transporter activity"/>
    <property type="evidence" value="ECO:0007669"/>
    <property type="project" value="TreeGrafter"/>
</dbReference>
<dbReference type="PROSITE" id="PS50893">
    <property type="entry name" value="ABC_TRANSPORTER_2"/>
    <property type="match status" value="2"/>
</dbReference>
<sequence>MLLQKRSLMWTLLELGIPMLFVVILLVLRQQVDSASRPAVEYADFSITATVDDFYEPVDGEPIHSVCFSPVQLYFTPKNNLTIQIMNIVNSRLRLLSKAYENERTMVEDIMKELNQLDLCGCSAYGAVVFEEGFLNEAGFGEELKYKIRLSNTPRNSQSRRGTWNIGQASLFNVGHGWKTNALYAFPPQNGPRQSNSTDGGKPGYWREGFLILQHAIDKAIIRMLASNVTDVDKFHVHLKRFVYPPYVDNPFITVIQQHLPVIVLLSFAFSVVYISRTVVMDKELRVKVNNHSYHDSNTLNRIYACDGLEILGSFSGAFYLQLPQAGVHLNHVDAFPVHQHKRQENTGEIGPQRCVVLFLNLFGYVSLLLLCRWIVFQKWYGNVVAGCTGLIWCSLYWPYFFIQPRYASVLRSTKLLTCLLVNSAMSYGIQLIGILEGQNVGLQWYNLFHRGTMYNNLSMIEVIGMLLVDAVLCLSIAWYVEAAKPRYNSIRQFISSKFCHKLFGSRRRKDSIGQVSSESSASNSAVGHFEDCDNPARVTVSIRKLYKIYENQSSGRKTAVEDLTLDLYYGQITALLGHNGAGKSTTISILTGVLAPSCGSVTINGMDMRKHFDKIQTTLGYCPQYNPLFACMTVYEHLKFYCKVNVNEVFEFLTNFHLICAFLQLKGRQLMPTEVDRLLHLLNLESKRHSLADHLSGGMKRKLCVAIALIGGSEVVLLDEPTTGMDPRARHDAWQLLLEEKQYRTMLLTTHFMEEADLLGDRIAVLSNGTLQCCGTSFFLKRQFVAIVLQTGDGYRLKVIFKYAGKEKAEQLLKLIEEYIPGAQLSNCIGTEAIYTVPLIKGPKLHALFASIEQKLDQYDVESFGLSIVTMEEVFLRVSPKEPAVDNGQTHLSALADELDHKLETLNRRSRLNKGFKLARQQFWALVVKRTLDAVRNGRLLLVQWGVPVLFVAVALAINRCLPDERHSPALPLTVETYGPTRIGVYSDARLDGLLANQYRLQFSTEQTVEVVDDGNFTRFVLERIELSDQALFDRRYVVGASFEAGSNGTVHLTGHFNNQPLHAVAVSLNALDNALLRYADDHTGEGHWRSLTTVNEPLPATEFDRLVNWFEVGVTEFNLAFNLVFGFSLSTGTFVLFSITERLSGAKHLQQLCHVEPALFWVANFVCDFVVYLFTVFSVLLVFVAFDVDVLIDGWRCLHTLLLFVLYGWATIPFMYVASFFFDSATAGYVKMTVFNLLSGNGLLTLVVITVLLLLNMTDLHETLTWVFMTLFPNFCLGQALSTYYFNYFVFSSCEPLMPFCEFTPDAFCCGQDTFTGDQLRWKRPGIGRFLFFLFLHGTLSVLLLLLWIDTRRPRDRDHWSRSVGQLLLGIRRRLFECTRHGGGASQQRLTDRENHDSETVRTETCCGEPLLRVERLRKEYGSGDRRLVAVDGVSFQVLGGECFGLLGCNGAGKTSTFRMLSGEQAIDAGDAFVHHTSLRLHWNEAKSMIGYCPQFDALLDNLTVAETLTLFARLHGILAGDLGDVIDSAADSVGLSAFKRQRVECLSGGNKRKLSLAIALINCPPVLLLDEPTSGVDPASRRTIWKILESARRAGVSIVLTSHRYTFADQIPVQMSYLVVHISNMEECEALCSRLAIMAGGEIKCTGSPQQLKSKYGKGYLLIVRVKSEQLIVPFVRMLEQSFPGLSVEEIHGTQMHCIIPFQSSTWSGLFQTLETMIEPCGIVDYMLSQPSLEQIFLTCVSL</sequence>
<dbReference type="STRING" id="45882.A0A0V1D8H4"/>
<dbReference type="SUPFAM" id="SSF52540">
    <property type="entry name" value="P-loop containing nucleoside triphosphate hydrolases"/>
    <property type="match status" value="2"/>
</dbReference>
<keyword evidence="3" id="KW-0547">Nucleotide-binding</keyword>
<evidence type="ECO:0000256" key="5">
    <source>
        <dbReference type="ARBA" id="ARBA00022989"/>
    </source>
</evidence>
<dbReference type="PROSITE" id="PS00211">
    <property type="entry name" value="ABC_TRANSPORTER_1"/>
    <property type="match status" value="2"/>
</dbReference>
<evidence type="ECO:0000256" key="6">
    <source>
        <dbReference type="ARBA" id="ARBA00023136"/>
    </source>
</evidence>
<dbReference type="PANTHER" id="PTHR19229:SF250">
    <property type="entry name" value="ABC TRANSPORTER DOMAIN-CONTAINING PROTEIN-RELATED"/>
    <property type="match status" value="1"/>
</dbReference>
<dbReference type="GO" id="GO:0016020">
    <property type="term" value="C:membrane"/>
    <property type="evidence" value="ECO:0007669"/>
    <property type="project" value="UniProtKB-SubCell"/>
</dbReference>
<evidence type="ECO:0000313" key="10">
    <source>
        <dbReference type="Proteomes" id="UP000054653"/>
    </source>
</evidence>
<dbReference type="OrthoDB" id="10255969at2759"/>
<evidence type="ECO:0000256" key="2">
    <source>
        <dbReference type="ARBA" id="ARBA00022692"/>
    </source>
</evidence>
<dbReference type="GO" id="GO:0016887">
    <property type="term" value="F:ATP hydrolysis activity"/>
    <property type="evidence" value="ECO:0007669"/>
    <property type="project" value="InterPro"/>
</dbReference>
<evidence type="ECO:0000256" key="7">
    <source>
        <dbReference type="SAM" id="Phobius"/>
    </source>
</evidence>
<dbReference type="InterPro" id="IPR026082">
    <property type="entry name" value="ABCA"/>
</dbReference>
<dbReference type="InterPro" id="IPR013525">
    <property type="entry name" value="ABC2_TM"/>
</dbReference>
<evidence type="ECO:0000256" key="1">
    <source>
        <dbReference type="ARBA" id="ARBA00004141"/>
    </source>
</evidence>
<dbReference type="Pfam" id="PF00005">
    <property type="entry name" value="ABC_tran"/>
    <property type="match status" value="2"/>
</dbReference>
<dbReference type="Proteomes" id="UP000054653">
    <property type="component" value="Unassembled WGS sequence"/>
</dbReference>
<dbReference type="GO" id="GO:0140359">
    <property type="term" value="F:ABC-type transporter activity"/>
    <property type="evidence" value="ECO:0007669"/>
    <property type="project" value="InterPro"/>
</dbReference>
<keyword evidence="2 7" id="KW-0812">Transmembrane</keyword>
<dbReference type="Pfam" id="PF23321">
    <property type="entry name" value="R1_ABCA1"/>
    <property type="match status" value="1"/>
</dbReference>
<dbReference type="Gene3D" id="3.40.50.300">
    <property type="entry name" value="P-loop containing nucleotide triphosphate hydrolases"/>
    <property type="match status" value="2"/>
</dbReference>
<keyword evidence="10" id="KW-1185">Reference proteome</keyword>
<accession>A0A0V1D8H4</accession>
<feature type="transmembrane region" description="Helical" evidence="7">
    <location>
        <begin position="1121"/>
        <end position="1139"/>
    </location>
</feature>
<keyword evidence="4 9" id="KW-0067">ATP-binding</keyword>
<feature type="transmembrane region" description="Helical" evidence="7">
    <location>
        <begin position="1269"/>
        <end position="1292"/>
    </location>
</feature>
<evidence type="ECO:0000313" key="9">
    <source>
        <dbReference type="EMBL" id="KRY57755.1"/>
    </source>
</evidence>
<dbReference type="PANTHER" id="PTHR19229">
    <property type="entry name" value="ATP-BINDING CASSETTE TRANSPORTER SUBFAMILY A ABCA"/>
    <property type="match status" value="1"/>
</dbReference>
<feature type="transmembrane region" description="Helical" evidence="7">
    <location>
        <begin position="7"/>
        <end position="28"/>
    </location>
</feature>
<dbReference type="CDD" id="cd03263">
    <property type="entry name" value="ABC_subfamily_A"/>
    <property type="match status" value="2"/>
</dbReference>
<feature type="transmembrane region" description="Helical" evidence="7">
    <location>
        <begin position="382"/>
        <end position="403"/>
    </location>
</feature>
<feature type="transmembrane region" description="Helical" evidence="7">
    <location>
        <begin position="456"/>
        <end position="481"/>
    </location>
</feature>
<dbReference type="EMBL" id="JYDI01000028">
    <property type="protein sequence ID" value="KRY57755.1"/>
    <property type="molecule type" value="Genomic_DNA"/>
</dbReference>
<dbReference type="SMART" id="SM00382">
    <property type="entry name" value="AAA"/>
    <property type="match status" value="2"/>
</dbReference>
<protein>
    <submittedName>
        <fullName evidence="9">ATP-binding cassette sub-family A member 3</fullName>
    </submittedName>
</protein>
<organism evidence="9 10">
    <name type="scientific">Trichinella britovi</name>
    <name type="common">Parasitic roundworm</name>
    <dbReference type="NCBI Taxonomy" id="45882"/>
    <lineage>
        <taxon>Eukaryota</taxon>
        <taxon>Metazoa</taxon>
        <taxon>Ecdysozoa</taxon>
        <taxon>Nematoda</taxon>
        <taxon>Enoplea</taxon>
        <taxon>Dorylaimia</taxon>
        <taxon>Trichinellida</taxon>
        <taxon>Trichinellidae</taxon>
        <taxon>Trichinella</taxon>
    </lineage>
</organism>
<feature type="transmembrane region" description="Helical" evidence="7">
    <location>
        <begin position="1332"/>
        <end position="1351"/>
    </location>
</feature>
<keyword evidence="5 7" id="KW-1133">Transmembrane helix</keyword>
<dbReference type="OMA" id="WKNWIVL"/>
<keyword evidence="6 7" id="KW-0472">Membrane</keyword>
<feature type="transmembrane region" description="Helical" evidence="7">
    <location>
        <begin position="1160"/>
        <end position="1188"/>
    </location>
</feature>
<dbReference type="GO" id="GO:0005524">
    <property type="term" value="F:ATP binding"/>
    <property type="evidence" value="ECO:0007669"/>
    <property type="project" value="UniProtKB-KW"/>
</dbReference>
<evidence type="ECO:0000256" key="4">
    <source>
        <dbReference type="ARBA" id="ARBA00022840"/>
    </source>
</evidence>
<feature type="domain" description="ABC transporter" evidence="8">
    <location>
        <begin position="1414"/>
        <end position="1668"/>
    </location>
</feature>
<evidence type="ECO:0000256" key="3">
    <source>
        <dbReference type="ARBA" id="ARBA00022741"/>
    </source>
</evidence>
<dbReference type="InterPro" id="IPR003439">
    <property type="entry name" value="ABC_transporter-like_ATP-bd"/>
</dbReference>
<comment type="caution">
    <text evidence="9">The sequence shown here is derived from an EMBL/GenBank/DDBJ whole genome shotgun (WGS) entry which is preliminary data.</text>
</comment>
<feature type="transmembrane region" description="Helical" evidence="7">
    <location>
        <begin position="1236"/>
        <end position="1257"/>
    </location>
</feature>
<feature type="transmembrane region" description="Helical" evidence="7">
    <location>
        <begin position="260"/>
        <end position="280"/>
    </location>
</feature>
<comment type="subcellular location">
    <subcellularLocation>
        <location evidence="1">Membrane</location>
        <topology evidence="1">Multi-pass membrane protein</topology>
    </subcellularLocation>
</comment>
<feature type="transmembrane region" description="Helical" evidence="7">
    <location>
        <begin position="1200"/>
        <end position="1224"/>
    </location>
</feature>
<feature type="domain" description="ABC transporter" evidence="8">
    <location>
        <begin position="541"/>
        <end position="794"/>
    </location>
</feature>
<name>A0A0V1D8H4_TRIBR</name>
<dbReference type="InterPro" id="IPR003593">
    <property type="entry name" value="AAA+_ATPase"/>
</dbReference>
<reference evidence="9 10" key="1">
    <citation type="submission" date="2015-01" db="EMBL/GenBank/DDBJ databases">
        <title>Evolution of Trichinella species and genotypes.</title>
        <authorList>
            <person name="Korhonen P.K."/>
            <person name="Edoardo P."/>
            <person name="Giuseppe L.R."/>
            <person name="Gasser R.B."/>
        </authorList>
    </citation>
    <scope>NUCLEOTIDE SEQUENCE [LARGE SCALE GENOMIC DNA]</scope>
    <source>
        <strain evidence="9">ISS120</strain>
    </source>
</reference>
<feature type="transmembrane region" description="Helical" evidence="7">
    <location>
        <begin position="941"/>
        <end position="959"/>
    </location>
</feature>
<gene>
    <name evidence="9" type="primary">ABCA3</name>
    <name evidence="9" type="ORF">T03_8357</name>
</gene>
<dbReference type="InterPro" id="IPR056264">
    <property type="entry name" value="R2_ABCA1-4-like"/>
</dbReference>
<feature type="transmembrane region" description="Helical" evidence="7">
    <location>
        <begin position="355"/>
        <end position="376"/>
    </location>
</feature>